<evidence type="ECO:0000256" key="2">
    <source>
        <dbReference type="SAM" id="MobiDB-lite"/>
    </source>
</evidence>
<sequence length="264" mass="29556">MCVLPPPHASATAAKKREGEKESDRCVESRVAAGARRAFQSAVFATRQDTVATEEQGRIFRVGTQTACFSANFSGSRVFSLRLHNTSSRTRRASCGRTSTLHRGDMSAGKVYVGGLPEDATNEELEDAFHKYGRIRKIWVARRPPGFAFVEFDDPRDAEDAVRALDGARLCGVRARVELSNGRSRGGGGGGGGGRGGFRDDRRDRRDRYRSRSPRGRDERRRSPRRDRSPRRSESPRRSRTRSKSPEEKRRSPSKSRSRSRSRS</sequence>
<evidence type="ECO:0000256" key="1">
    <source>
        <dbReference type="PROSITE-ProRule" id="PRU00176"/>
    </source>
</evidence>
<dbReference type="CDD" id="cd12373">
    <property type="entry name" value="RRM_SRSF3_like"/>
    <property type="match status" value="1"/>
</dbReference>
<protein>
    <submittedName>
        <fullName evidence="4">(pine wood nematode) hypothetical protein</fullName>
    </submittedName>
    <submittedName>
        <fullName evidence="8">RRM domain-containing protein</fullName>
    </submittedName>
</protein>
<feature type="domain" description="RRM" evidence="3">
    <location>
        <begin position="109"/>
        <end position="182"/>
    </location>
</feature>
<keyword evidence="1" id="KW-0694">RNA-binding</keyword>
<gene>
    <name evidence="4" type="ORF">BXYJ_LOCUS8547</name>
</gene>
<reference evidence="8" key="1">
    <citation type="submission" date="2016-11" db="UniProtKB">
        <authorList>
            <consortium name="WormBaseParasite"/>
        </authorList>
    </citation>
    <scope>IDENTIFICATION</scope>
</reference>
<dbReference type="EMBL" id="CAJFDI010000004">
    <property type="protein sequence ID" value="CAD5225443.1"/>
    <property type="molecule type" value="Genomic_DNA"/>
</dbReference>
<evidence type="ECO:0000259" key="3">
    <source>
        <dbReference type="PROSITE" id="PS50102"/>
    </source>
</evidence>
<feature type="compositionally biased region" description="Basic and acidic residues" evidence="2">
    <location>
        <begin position="197"/>
        <end position="207"/>
    </location>
</feature>
<dbReference type="AlphaFoldDB" id="A0A1I7S2G5"/>
<evidence type="ECO:0000313" key="6">
    <source>
        <dbReference type="Proteomes" id="UP000095284"/>
    </source>
</evidence>
<feature type="region of interest" description="Disordered" evidence="2">
    <location>
        <begin position="1"/>
        <end position="22"/>
    </location>
</feature>
<dbReference type="InterPro" id="IPR000504">
    <property type="entry name" value="RRM_dom"/>
</dbReference>
<dbReference type="Proteomes" id="UP000582659">
    <property type="component" value="Unassembled WGS sequence"/>
</dbReference>
<organism evidence="6 8">
    <name type="scientific">Bursaphelenchus xylophilus</name>
    <name type="common">Pinewood nematode worm</name>
    <name type="synonym">Aphelenchoides xylophilus</name>
    <dbReference type="NCBI Taxonomy" id="6326"/>
    <lineage>
        <taxon>Eukaryota</taxon>
        <taxon>Metazoa</taxon>
        <taxon>Ecdysozoa</taxon>
        <taxon>Nematoda</taxon>
        <taxon>Chromadorea</taxon>
        <taxon>Rhabditida</taxon>
        <taxon>Tylenchina</taxon>
        <taxon>Tylenchomorpha</taxon>
        <taxon>Aphelenchoidea</taxon>
        <taxon>Aphelenchoididae</taxon>
        <taxon>Bursaphelenchus</taxon>
    </lineage>
</organism>
<dbReference type="SUPFAM" id="SSF54928">
    <property type="entry name" value="RNA-binding domain, RBD"/>
    <property type="match status" value="1"/>
</dbReference>
<dbReference type="eggNOG" id="KOG0107">
    <property type="taxonomic scope" value="Eukaryota"/>
</dbReference>
<dbReference type="Pfam" id="PF00076">
    <property type="entry name" value="RRM_1"/>
    <property type="match status" value="1"/>
</dbReference>
<dbReference type="Gene3D" id="3.30.70.330">
    <property type="match status" value="1"/>
</dbReference>
<dbReference type="OrthoDB" id="5970at2759"/>
<keyword evidence="7" id="KW-1185">Reference proteome</keyword>
<feature type="compositionally biased region" description="Gly residues" evidence="2">
    <location>
        <begin position="184"/>
        <end position="196"/>
    </location>
</feature>
<evidence type="ECO:0000313" key="5">
    <source>
        <dbReference type="EMBL" id="CAG9114571.1"/>
    </source>
</evidence>
<evidence type="ECO:0000313" key="7">
    <source>
        <dbReference type="Proteomes" id="UP000659654"/>
    </source>
</evidence>
<dbReference type="WBParaSite" id="BXY_0719400.1">
    <property type="protein sequence ID" value="BXY_0719400.1"/>
    <property type="gene ID" value="BXY_0719400"/>
</dbReference>
<feature type="compositionally biased region" description="Basic residues" evidence="2">
    <location>
        <begin position="252"/>
        <end position="264"/>
    </location>
</feature>
<dbReference type="SMR" id="A0A1I7S2G5"/>
<evidence type="ECO:0000313" key="4">
    <source>
        <dbReference type="EMBL" id="CAD5225443.1"/>
    </source>
</evidence>
<evidence type="ECO:0000313" key="8">
    <source>
        <dbReference type="WBParaSite" id="BXY_0719400.1"/>
    </source>
</evidence>
<dbReference type="Proteomes" id="UP000095284">
    <property type="component" value="Unplaced"/>
</dbReference>
<name>A0A1I7S2G5_BURXY</name>
<dbReference type="EMBL" id="CAJFCV020000004">
    <property type="protein sequence ID" value="CAG9114571.1"/>
    <property type="molecule type" value="Genomic_DNA"/>
</dbReference>
<dbReference type="SMART" id="SM00360">
    <property type="entry name" value="RRM"/>
    <property type="match status" value="1"/>
</dbReference>
<accession>A0A1I7S2G5</accession>
<dbReference type="InterPro" id="IPR035979">
    <property type="entry name" value="RBD_domain_sf"/>
</dbReference>
<dbReference type="Proteomes" id="UP000659654">
    <property type="component" value="Unassembled WGS sequence"/>
</dbReference>
<dbReference type="FunFam" id="3.30.70.330:FF:001074">
    <property type="entry name" value="Splicing factor, arginine/serine-rich 7"/>
    <property type="match status" value="1"/>
</dbReference>
<dbReference type="InterPro" id="IPR012677">
    <property type="entry name" value="Nucleotide-bd_a/b_plait_sf"/>
</dbReference>
<feature type="region of interest" description="Disordered" evidence="2">
    <location>
        <begin position="180"/>
        <end position="264"/>
    </location>
</feature>
<dbReference type="PROSITE" id="PS50102">
    <property type="entry name" value="RRM"/>
    <property type="match status" value="1"/>
</dbReference>
<reference evidence="5" key="2">
    <citation type="submission" date="2020-08" db="EMBL/GenBank/DDBJ databases">
        <authorList>
            <person name="Kikuchi T."/>
        </authorList>
    </citation>
    <scope>NUCLEOTIDE SEQUENCE</scope>
    <source>
        <strain evidence="4">Ka4C1</strain>
    </source>
</reference>
<dbReference type="GO" id="GO:0003723">
    <property type="term" value="F:RNA binding"/>
    <property type="evidence" value="ECO:0007669"/>
    <property type="project" value="UniProtKB-UniRule"/>
</dbReference>
<feature type="compositionally biased region" description="Basic and acidic residues" evidence="2">
    <location>
        <begin position="215"/>
        <end position="237"/>
    </location>
</feature>
<dbReference type="InterPro" id="IPR050907">
    <property type="entry name" value="SRSF"/>
</dbReference>
<dbReference type="PANTHER" id="PTHR23147">
    <property type="entry name" value="SERINE/ARGININE RICH SPLICING FACTOR"/>
    <property type="match status" value="1"/>
</dbReference>
<proteinExistence type="predicted"/>